<feature type="transmembrane region" description="Helical" evidence="7">
    <location>
        <begin position="374"/>
        <end position="397"/>
    </location>
</feature>
<evidence type="ECO:0000256" key="7">
    <source>
        <dbReference type="SAM" id="Phobius"/>
    </source>
</evidence>
<feature type="transmembrane region" description="Helical" evidence="7">
    <location>
        <begin position="237"/>
        <end position="257"/>
    </location>
</feature>
<proteinExistence type="predicted"/>
<feature type="transmembrane region" description="Helical" evidence="7">
    <location>
        <begin position="440"/>
        <end position="458"/>
    </location>
</feature>
<feature type="transmembrane region" description="Helical" evidence="7">
    <location>
        <begin position="286"/>
        <end position="308"/>
    </location>
</feature>
<evidence type="ECO:0000313" key="9">
    <source>
        <dbReference type="EMBL" id="QIQ04267.1"/>
    </source>
</evidence>
<dbReference type="PROSITE" id="PS50850">
    <property type="entry name" value="MFS"/>
    <property type="match status" value="1"/>
</dbReference>
<keyword evidence="5 7" id="KW-0472">Membrane</keyword>
<feature type="transmembrane region" description="Helical" evidence="7">
    <location>
        <begin position="114"/>
        <end position="137"/>
    </location>
</feature>
<dbReference type="InterPro" id="IPR011701">
    <property type="entry name" value="MFS"/>
</dbReference>
<evidence type="ECO:0000313" key="10">
    <source>
        <dbReference type="Proteomes" id="UP000501179"/>
    </source>
</evidence>
<feature type="transmembrane region" description="Helical" evidence="7">
    <location>
        <begin position="348"/>
        <end position="368"/>
    </location>
</feature>
<dbReference type="InterPro" id="IPR036259">
    <property type="entry name" value="MFS_trans_sf"/>
</dbReference>
<evidence type="ECO:0000256" key="1">
    <source>
        <dbReference type="ARBA" id="ARBA00004651"/>
    </source>
</evidence>
<dbReference type="EMBL" id="CP050177">
    <property type="protein sequence ID" value="QIQ04267.1"/>
    <property type="molecule type" value="Genomic_DNA"/>
</dbReference>
<dbReference type="GO" id="GO:0005886">
    <property type="term" value="C:plasma membrane"/>
    <property type="evidence" value="ECO:0007669"/>
    <property type="project" value="UniProtKB-SubCell"/>
</dbReference>
<feature type="transmembrane region" description="Helical" evidence="7">
    <location>
        <begin position="409"/>
        <end position="428"/>
    </location>
</feature>
<feature type="transmembrane region" description="Helical" evidence="7">
    <location>
        <begin position="320"/>
        <end position="341"/>
    </location>
</feature>
<keyword evidence="3 7" id="KW-0812">Transmembrane</keyword>
<evidence type="ECO:0000259" key="8">
    <source>
        <dbReference type="PROSITE" id="PS50850"/>
    </source>
</evidence>
<dbReference type="Gene3D" id="1.20.1250.20">
    <property type="entry name" value="MFS general substrate transporter like domains"/>
    <property type="match status" value="1"/>
</dbReference>
<keyword evidence="4 7" id="KW-1133">Transmembrane helix</keyword>
<keyword evidence="2" id="KW-1003">Cell membrane</keyword>
<dbReference type="SUPFAM" id="SSF103473">
    <property type="entry name" value="MFS general substrate transporter"/>
    <property type="match status" value="1"/>
</dbReference>
<name>A0A6G9H2B1_9ACTN</name>
<evidence type="ECO:0000256" key="6">
    <source>
        <dbReference type="SAM" id="MobiDB-lite"/>
    </source>
</evidence>
<reference evidence="9 10" key="1">
    <citation type="submission" date="2020-03" db="EMBL/GenBank/DDBJ databases">
        <title>A novel species.</title>
        <authorList>
            <person name="Gao J."/>
        </authorList>
    </citation>
    <scope>NUCLEOTIDE SEQUENCE [LARGE SCALE GENOMIC DNA]</scope>
    <source>
        <strain evidence="9 10">QMT-12</strain>
    </source>
</reference>
<dbReference type="PANTHER" id="PTHR23513:SF11">
    <property type="entry name" value="STAPHYLOFERRIN A TRANSPORTER"/>
    <property type="match status" value="1"/>
</dbReference>
<sequence>MVLHSPVDAVPGPGAGYPLVVQTTSLISVPSVTHKHAAAAQASPEPPPTVPSVPSAPAEGGATAPTAPAEGGAGAKLWNRNFRLFFLARTVARFGDGMVPVALAAGLLDTGHGASAVSFALGSWMVCFAGFVIVGGVLADRFTPRRMMVLADAVRLVSTVVLAGAFATGAPPLWLVYALSALNGLGAAVFQPGVASMLPQMAPDVQRGNAVLRVAESVTMMAGPGIAGALAGFGGPGMIFGVNAATFGVSGICFLLIRMESVAPVKGESMLSELVGGWREFRARSWLWGVIAVWSVYGITVLGPITPLEAVVVTDRHSSAMYGLMMTFNGAGEVVGALIAMRLRPNRPLFAGTFALFGVIANVLVLAYDVPVPVLAGGFLVGGVSLAFWLVMWSTTVQTQIPNEALNRLHAYDVAGSLIMLAVGRALAGPVAESIGVREVLVAGAVINVGVCGVLLAARPVRRLRRVK</sequence>
<protein>
    <submittedName>
        <fullName evidence="9">MFS transporter</fullName>
    </submittedName>
</protein>
<dbReference type="Pfam" id="PF07690">
    <property type="entry name" value="MFS_1"/>
    <property type="match status" value="1"/>
</dbReference>
<dbReference type="GO" id="GO:0022857">
    <property type="term" value="F:transmembrane transporter activity"/>
    <property type="evidence" value="ECO:0007669"/>
    <property type="project" value="InterPro"/>
</dbReference>
<gene>
    <name evidence="9" type="ORF">HA039_19900</name>
</gene>
<evidence type="ECO:0000256" key="2">
    <source>
        <dbReference type="ARBA" id="ARBA00022475"/>
    </source>
</evidence>
<evidence type="ECO:0000256" key="3">
    <source>
        <dbReference type="ARBA" id="ARBA00022692"/>
    </source>
</evidence>
<organism evidence="9 10">
    <name type="scientific">Streptomyces liangshanensis</name>
    <dbReference type="NCBI Taxonomy" id="2717324"/>
    <lineage>
        <taxon>Bacteria</taxon>
        <taxon>Bacillati</taxon>
        <taxon>Actinomycetota</taxon>
        <taxon>Actinomycetes</taxon>
        <taxon>Kitasatosporales</taxon>
        <taxon>Streptomycetaceae</taxon>
        <taxon>Streptomyces</taxon>
    </lineage>
</organism>
<dbReference type="KEGG" id="slia:HA039_19900"/>
<evidence type="ECO:0000256" key="5">
    <source>
        <dbReference type="ARBA" id="ARBA00023136"/>
    </source>
</evidence>
<evidence type="ECO:0000256" key="4">
    <source>
        <dbReference type="ARBA" id="ARBA00022989"/>
    </source>
</evidence>
<dbReference type="CDD" id="cd06173">
    <property type="entry name" value="MFS_MefA_like"/>
    <property type="match status" value="1"/>
</dbReference>
<comment type="subcellular location">
    <subcellularLocation>
        <location evidence="1">Cell membrane</location>
        <topology evidence="1">Multi-pass membrane protein</topology>
    </subcellularLocation>
</comment>
<feature type="transmembrane region" description="Helical" evidence="7">
    <location>
        <begin position="86"/>
        <end position="108"/>
    </location>
</feature>
<keyword evidence="10" id="KW-1185">Reference proteome</keyword>
<accession>A0A6G9H2B1</accession>
<dbReference type="InterPro" id="IPR020846">
    <property type="entry name" value="MFS_dom"/>
</dbReference>
<feature type="domain" description="Major facilitator superfamily (MFS) profile" evidence="8">
    <location>
        <begin position="81"/>
        <end position="468"/>
    </location>
</feature>
<dbReference type="PANTHER" id="PTHR23513">
    <property type="entry name" value="INTEGRAL MEMBRANE EFFLUX PROTEIN-RELATED"/>
    <property type="match status" value="1"/>
</dbReference>
<dbReference type="Proteomes" id="UP000501179">
    <property type="component" value="Chromosome"/>
</dbReference>
<feature type="compositionally biased region" description="Low complexity" evidence="6">
    <location>
        <begin position="52"/>
        <end position="70"/>
    </location>
</feature>
<dbReference type="AlphaFoldDB" id="A0A6G9H2B1"/>
<feature type="region of interest" description="Disordered" evidence="6">
    <location>
        <begin position="37"/>
        <end position="70"/>
    </location>
</feature>